<dbReference type="InterPro" id="IPR046101">
    <property type="entry name" value="DUF6038"/>
</dbReference>
<name>A0AAE5R037_STAEP</name>
<dbReference type="Pfam" id="PF19504">
    <property type="entry name" value="DUF6038"/>
    <property type="match status" value="1"/>
</dbReference>
<proteinExistence type="predicted"/>
<dbReference type="AlphaFoldDB" id="A0AAE5R037"/>
<sequence length="204" mass="24400">MSDVFQKTKSWFDIGNTFRKKEQEIYQLKTTIHKNAGVNLGKLLDHQLIKNDKTWDIIEFYLKEKAWKNSKLMERSNIPSVLYYYKNNKFLKKQLNVVQKIKTIDAHLENANKLPKYIPPLLQVKFDLEKIQSELIKYSTNLNHIGQLDKNYNRYIIEDIHTAIQIIDKYLSKEVVRKKYPKLQMVIRNDIKDYGNMFIDKTNN</sequence>
<accession>A0AAE5R037</accession>
<organism evidence="1 2">
    <name type="scientific">Staphylococcus epidermidis</name>
    <dbReference type="NCBI Taxonomy" id="1282"/>
    <lineage>
        <taxon>Bacteria</taxon>
        <taxon>Bacillati</taxon>
        <taxon>Bacillota</taxon>
        <taxon>Bacilli</taxon>
        <taxon>Bacillales</taxon>
        <taxon>Staphylococcaceae</taxon>
        <taxon>Staphylococcus</taxon>
    </lineage>
</organism>
<gene>
    <name evidence="1" type="ORF">CTJ08_02190</name>
</gene>
<evidence type="ECO:0000313" key="1">
    <source>
        <dbReference type="EMBL" id="PIH11137.1"/>
    </source>
</evidence>
<comment type="caution">
    <text evidence="1">The sequence shown here is derived from an EMBL/GenBank/DDBJ whole genome shotgun (WGS) entry which is preliminary data.</text>
</comment>
<reference evidence="1 2" key="1">
    <citation type="submission" date="2017-10" db="EMBL/GenBank/DDBJ databases">
        <title>genome sequences of Staph epi in chlorhexidine trial.</title>
        <authorList>
            <person name="Greninger A.L."/>
            <person name="Addetia A."/>
            <person name="Qin X."/>
            <person name="Zerr D."/>
        </authorList>
    </citation>
    <scope>NUCLEOTIDE SEQUENCE [LARGE SCALE GENOMIC DNA]</scope>
    <source>
        <strain evidence="1 2">SCH-17</strain>
    </source>
</reference>
<evidence type="ECO:0000313" key="2">
    <source>
        <dbReference type="Proteomes" id="UP000228502"/>
    </source>
</evidence>
<dbReference type="RefSeq" id="WP_001830696.1">
    <property type="nucleotide sequence ID" value="NZ_CABGJO010000006.1"/>
</dbReference>
<protein>
    <submittedName>
        <fullName evidence="1">Uncharacterized protein</fullName>
    </submittedName>
</protein>
<dbReference type="EMBL" id="PEJG01000002">
    <property type="protein sequence ID" value="PIH11137.1"/>
    <property type="molecule type" value="Genomic_DNA"/>
</dbReference>
<dbReference type="Proteomes" id="UP000228502">
    <property type="component" value="Unassembled WGS sequence"/>
</dbReference>